<evidence type="ECO:0000259" key="3">
    <source>
        <dbReference type="Pfam" id="PF00171"/>
    </source>
</evidence>
<dbReference type="FunFam" id="3.40.605.10:FF:000026">
    <property type="entry name" value="Aldehyde dehydrogenase, putative"/>
    <property type="match status" value="1"/>
</dbReference>
<dbReference type="InterPro" id="IPR016162">
    <property type="entry name" value="Ald_DH_N"/>
</dbReference>
<gene>
    <name evidence="4" type="ORF">UFOPK2809_00148</name>
</gene>
<evidence type="ECO:0000256" key="1">
    <source>
        <dbReference type="ARBA" id="ARBA00009986"/>
    </source>
</evidence>
<reference evidence="4" key="1">
    <citation type="submission" date="2020-05" db="EMBL/GenBank/DDBJ databases">
        <authorList>
            <person name="Chiriac C."/>
            <person name="Salcher M."/>
            <person name="Ghai R."/>
            <person name="Kavagutti S V."/>
        </authorList>
    </citation>
    <scope>NUCLEOTIDE SEQUENCE</scope>
</reference>
<dbReference type="Pfam" id="PF00171">
    <property type="entry name" value="Aldedh"/>
    <property type="match status" value="1"/>
</dbReference>
<organism evidence="4">
    <name type="scientific">freshwater metagenome</name>
    <dbReference type="NCBI Taxonomy" id="449393"/>
    <lineage>
        <taxon>unclassified sequences</taxon>
        <taxon>metagenomes</taxon>
        <taxon>ecological metagenomes</taxon>
    </lineage>
</organism>
<name>A0A6J6SSM0_9ZZZZ</name>
<dbReference type="AlphaFoldDB" id="A0A6J6SSM0"/>
<dbReference type="GO" id="GO:0016620">
    <property type="term" value="F:oxidoreductase activity, acting on the aldehyde or oxo group of donors, NAD or NADP as acceptor"/>
    <property type="evidence" value="ECO:0007669"/>
    <property type="project" value="InterPro"/>
</dbReference>
<feature type="domain" description="Aldehyde dehydrogenase" evidence="3">
    <location>
        <begin position="33"/>
        <end position="495"/>
    </location>
</feature>
<dbReference type="Gene3D" id="3.40.605.10">
    <property type="entry name" value="Aldehyde Dehydrogenase, Chain A, domain 1"/>
    <property type="match status" value="1"/>
</dbReference>
<dbReference type="EMBL" id="CAEZZA010000010">
    <property type="protein sequence ID" value="CAB4737872.1"/>
    <property type="molecule type" value="Genomic_DNA"/>
</dbReference>
<dbReference type="InterPro" id="IPR016160">
    <property type="entry name" value="Ald_DH_CS_CYS"/>
</dbReference>
<dbReference type="FunFam" id="3.40.605.10:FF:000001">
    <property type="entry name" value="Aldehyde dehydrogenase 1"/>
    <property type="match status" value="1"/>
</dbReference>
<dbReference type="FunFam" id="3.40.309.10:FF:000012">
    <property type="entry name" value="Betaine aldehyde dehydrogenase"/>
    <property type="match status" value="1"/>
</dbReference>
<evidence type="ECO:0000256" key="2">
    <source>
        <dbReference type="ARBA" id="ARBA00023002"/>
    </source>
</evidence>
<comment type="similarity">
    <text evidence="1">Belongs to the aldehyde dehydrogenase family.</text>
</comment>
<keyword evidence="2" id="KW-0560">Oxidoreductase</keyword>
<dbReference type="Gene3D" id="3.40.309.10">
    <property type="entry name" value="Aldehyde Dehydrogenase, Chain A, domain 2"/>
    <property type="match status" value="1"/>
</dbReference>
<protein>
    <submittedName>
        <fullName evidence="4">Unannotated protein</fullName>
    </submittedName>
</protein>
<evidence type="ECO:0000313" key="4">
    <source>
        <dbReference type="EMBL" id="CAB4737872.1"/>
    </source>
</evidence>
<dbReference type="InterPro" id="IPR015590">
    <property type="entry name" value="Aldehyde_DH_dom"/>
</dbReference>
<dbReference type="InterPro" id="IPR016163">
    <property type="entry name" value="Ald_DH_C"/>
</dbReference>
<dbReference type="InterPro" id="IPR029510">
    <property type="entry name" value="Ald_DH_CS_GLU"/>
</dbReference>
<sequence length="500" mass="53389">MRFEVSVDTISDTVREFLAKEHGLYVGGHEVPSSSGKLFEVYNPATGAILTRVSAGNAADVDDAVAAARGALITWKGISPARKAELLWNLGNLIDHYADEFAQLEALDNGKPTSESYAVDIPLCSGLFRYYAGWATKISGETIAPSSGADIHVYTRREPVGVVGAIIPWNFPLLMCGYKLGPALAAGNTVVLKPAEQTPLSALFLMRLIDEVGFPPGVVNLVTGFGPEAGAPLAAHSDVDKVTFTGENATGQKILDAAKGNMKRLSLELGGKSPSLVFADADIDAAVEGTFGAVYFNQGQCCIAGARVFVEKSVHDEFVQKLMTRVSKVRLGSGLDPETTMGPLVSLEQQERVLSLIESGMERGATAIIGGGAPTDEALVDGYFVMPTILTNVTPDMRVMREEIFGPVAMISTFETEEEALALANDTSFGLASGVWTRDIKRGHRLAASIHAGVVWINTYGWFDPAIPYGGFKMSGFGKELGREALDAYLQTKTVWVDLS</sequence>
<accession>A0A6J6SSM0</accession>
<dbReference type="InterPro" id="IPR016161">
    <property type="entry name" value="Ald_DH/histidinol_DH"/>
</dbReference>
<proteinExistence type="inferred from homology"/>
<dbReference type="PROSITE" id="PS00687">
    <property type="entry name" value="ALDEHYDE_DEHYDR_GLU"/>
    <property type="match status" value="1"/>
</dbReference>
<dbReference type="PANTHER" id="PTHR11699">
    <property type="entry name" value="ALDEHYDE DEHYDROGENASE-RELATED"/>
    <property type="match status" value="1"/>
</dbReference>
<dbReference type="PROSITE" id="PS00070">
    <property type="entry name" value="ALDEHYDE_DEHYDR_CYS"/>
    <property type="match status" value="1"/>
</dbReference>
<dbReference type="SUPFAM" id="SSF53720">
    <property type="entry name" value="ALDH-like"/>
    <property type="match status" value="1"/>
</dbReference>